<sequence length="165" mass="19960">NQNIFGDYSQLIIEIFNDKNLPDKYKLRSMLSNYISKEADLRSLRVSLFDNDRFFFRPIWYKSKLNESHHTDSGDDKIIYYNRWLKKKGTLFTEKDVRVAHMFTKKPRIIDYQDINHVEVKGNTITGYRIHINNRYITRFHKTDKDKIEQIRRFIINRSAQYNSG</sequence>
<reference evidence="1" key="1">
    <citation type="submission" date="2018-05" db="EMBL/GenBank/DDBJ databases">
        <authorList>
            <person name="Lanie J.A."/>
            <person name="Ng W.-L."/>
            <person name="Kazmierczak K.M."/>
            <person name="Andrzejewski T.M."/>
            <person name="Davidsen T.M."/>
            <person name="Wayne K.J."/>
            <person name="Tettelin H."/>
            <person name="Glass J.I."/>
            <person name="Rusch D."/>
            <person name="Podicherti R."/>
            <person name="Tsui H.-C.T."/>
            <person name="Winkler M.E."/>
        </authorList>
    </citation>
    <scope>NUCLEOTIDE SEQUENCE</scope>
</reference>
<organism evidence="1">
    <name type="scientific">marine metagenome</name>
    <dbReference type="NCBI Taxonomy" id="408172"/>
    <lineage>
        <taxon>unclassified sequences</taxon>
        <taxon>metagenomes</taxon>
        <taxon>ecological metagenomes</taxon>
    </lineage>
</organism>
<evidence type="ECO:0000313" key="1">
    <source>
        <dbReference type="EMBL" id="SVB34007.1"/>
    </source>
</evidence>
<dbReference type="AlphaFoldDB" id="A0A382D8Q0"/>
<feature type="non-terminal residue" evidence="1">
    <location>
        <position position="1"/>
    </location>
</feature>
<gene>
    <name evidence="1" type="ORF">METZ01_LOCUS186861</name>
</gene>
<dbReference type="EMBL" id="UINC01037865">
    <property type="protein sequence ID" value="SVB34007.1"/>
    <property type="molecule type" value="Genomic_DNA"/>
</dbReference>
<proteinExistence type="predicted"/>
<accession>A0A382D8Q0</accession>
<protein>
    <submittedName>
        <fullName evidence="1">Uncharacterized protein</fullName>
    </submittedName>
</protein>
<name>A0A382D8Q0_9ZZZZ</name>